<dbReference type="RefSeq" id="WP_158950043.1">
    <property type="nucleotide sequence ID" value="NZ_CP046400.1"/>
</dbReference>
<keyword evidence="2" id="KW-1185">Reference proteome</keyword>
<dbReference type="AlphaFoldDB" id="A0A6I6JHF4"/>
<protein>
    <submittedName>
        <fullName evidence="1">Flagellar protein FlgN</fullName>
    </submittedName>
</protein>
<evidence type="ECO:0000313" key="1">
    <source>
        <dbReference type="EMBL" id="QGY41611.1"/>
    </source>
</evidence>
<organism evidence="1 2">
    <name type="scientific">Pseudodesulfovibrio cashew</name>
    <dbReference type="NCBI Taxonomy" id="2678688"/>
    <lineage>
        <taxon>Bacteria</taxon>
        <taxon>Pseudomonadati</taxon>
        <taxon>Thermodesulfobacteriota</taxon>
        <taxon>Desulfovibrionia</taxon>
        <taxon>Desulfovibrionales</taxon>
        <taxon>Desulfovibrionaceae</taxon>
    </lineage>
</organism>
<evidence type="ECO:0000313" key="2">
    <source>
        <dbReference type="Proteomes" id="UP000428328"/>
    </source>
</evidence>
<dbReference type="KEGG" id="psel:GM415_16280"/>
<dbReference type="EMBL" id="CP046400">
    <property type="protein sequence ID" value="QGY41611.1"/>
    <property type="molecule type" value="Genomic_DNA"/>
</dbReference>
<keyword evidence="1" id="KW-0969">Cilium</keyword>
<sequence>MFRLIEENLVRQNKALLLLLLLLEEEFSRLMQSNPQSVSQVELSIQELMRQIAVERASLRRRVGALVKNAARVRDLYPLMDDETRQTFMQLLKMLDETEQKCGTQAAKNNQMAMALFDQSKSLLDFMHNQIKPKNTHAYAATGRYAKAASSARLLTGRL</sequence>
<dbReference type="GO" id="GO:0044780">
    <property type="term" value="P:bacterial-type flagellum assembly"/>
    <property type="evidence" value="ECO:0007669"/>
    <property type="project" value="InterPro"/>
</dbReference>
<reference evidence="1 2" key="1">
    <citation type="submission" date="2019-11" db="EMBL/GenBank/DDBJ databases">
        <authorList>
            <person name="Zheng R.K."/>
            <person name="Sun C.M."/>
        </authorList>
    </citation>
    <scope>NUCLEOTIDE SEQUENCE [LARGE SCALE GENOMIC DNA]</scope>
    <source>
        <strain evidence="1 2">SRB007</strain>
    </source>
</reference>
<accession>A0A6I6JHF4</accession>
<keyword evidence="1" id="KW-0966">Cell projection</keyword>
<gene>
    <name evidence="1" type="ORF">GM415_16280</name>
</gene>
<dbReference type="Proteomes" id="UP000428328">
    <property type="component" value="Chromosome"/>
</dbReference>
<name>A0A6I6JHF4_9BACT</name>
<keyword evidence="1" id="KW-0282">Flagellum</keyword>
<proteinExistence type="predicted"/>
<dbReference type="Pfam" id="PF05130">
    <property type="entry name" value="FlgN"/>
    <property type="match status" value="1"/>
</dbReference>
<dbReference type="InterPro" id="IPR007809">
    <property type="entry name" value="FlgN-like"/>
</dbReference>